<accession>A0ABT5FGB3</accession>
<evidence type="ECO:0000256" key="1">
    <source>
        <dbReference type="SAM" id="MobiDB-lite"/>
    </source>
</evidence>
<feature type="region of interest" description="Disordered" evidence="1">
    <location>
        <begin position="64"/>
        <end position="84"/>
    </location>
</feature>
<dbReference type="RefSeq" id="WP_272182716.1">
    <property type="nucleotide sequence ID" value="NZ_JAQOMS010000002.1"/>
</dbReference>
<evidence type="ECO:0000313" key="2">
    <source>
        <dbReference type="EMBL" id="MDC2889716.1"/>
    </source>
</evidence>
<dbReference type="Proteomes" id="UP001528411">
    <property type="component" value="Unassembled WGS sequence"/>
</dbReference>
<name>A0ABT5FGB3_9GAMM</name>
<proteinExistence type="predicted"/>
<evidence type="ECO:0000313" key="3">
    <source>
        <dbReference type="Proteomes" id="UP001528411"/>
    </source>
</evidence>
<protein>
    <submittedName>
        <fullName evidence="2">Uncharacterized protein</fullName>
    </submittedName>
</protein>
<organism evidence="2 3">
    <name type="scientific">Psychrosphaera algicola</name>
    <dbReference type="NCBI Taxonomy" id="3023714"/>
    <lineage>
        <taxon>Bacteria</taxon>
        <taxon>Pseudomonadati</taxon>
        <taxon>Pseudomonadota</taxon>
        <taxon>Gammaproteobacteria</taxon>
        <taxon>Alteromonadales</taxon>
        <taxon>Pseudoalteromonadaceae</taxon>
        <taxon>Psychrosphaera</taxon>
    </lineage>
</organism>
<gene>
    <name evidence="2" type="ORF">PN838_14175</name>
</gene>
<dbReference type="EMBL" id="JAQOMS010000002">
    <property type="protein sequence ID" value="MDC2889716.1"/>
    <property type="molecule type" value="Genomic_DNA"/>
</dbReference>
<sequence>MKSVAKRSIPVKEVERVEENIKALVKAKKKVEAYIQTLPVEKQLPERMFLNTFDVETSNALKHQQQVSVAPEKKQPATRKIKFSSTQWKKPHRIDVMLVRRPINTTYHQRSCMPLWKQSLALILWPNPPSLPLV</sequence>
<comment type="caution">
    <text evidence="2">The sequence shown here is derived from an EMBL/GenBank/DDBJ whole genome shotgun (WGS) entry which is preliminary data.</text>
</comment>
<keyword evidence="3" id="KW-1185">Reference proteome</keyword>
<reference evidence="2 3" key="1">
    <citation type="submission" date="2023-01" db="EMBL/GenBank/DDBJ databases">
        <title>Psychrosphaera sp. nov., isolated from marine algae.</title>
        <authorList>
            <person name="Bayburt H."/>
            <person name="Choi B.J."/>
            <person name="Kim J.M."/>
            <person name="Choi D.G."/>
            <person name="Jeon C.O."/>
        </authorList>
    </citation>
    <scope>NUCLEOTIDE SEQUENCE [LARGE SCALE GENOMIC DNA]</scope>
    <source>
        <strain evidence="2 3">G1-22</strain>
    </source>
</reference>